<evidence type="ECO:0000256" key="10">
    <source>
        <dbReference type="SAM" id="Coils"/>
    </source>
</evidence>
<keyword evidence="7" id="KW-0539">Nucleus</keyword>
<feature type="region of interest" description="Disordered" evidence="11">
    <location>
        <begin position="1"/>
        <end position="30"/>
    </location>
</feature>
<evidence type="ECO:0000256" key="2">
    <source>
        <dbReference type="ARBA" id="ARBA00004629"/>
    </source>
</evidence>
<keyword evidence="4" id="KW-0132">Cell division</keyword>
<keyword evidence="6" id="KW-0995">Kinetochore</keyword>
<evidence type="ECO:0000313" key="12">
    <source>
        <dbReference type="EMBL" id="CAJ1953404.1"/>
    </source>
</evidence>
<gene>
    <name evidence="12" type="ORF">CYCCA115_LOCUS14013</name>
</gene>
<evidence type="ECO:0000313" key="13">
    <source>
        <dbReference type="Proteomes" id="UP001295423"/>
    </source>
</evidence>
<dbReference type="InterPro" id="IPR007128">
    <property type="entry name" value="PMF1/Nnf1"/>
</dbReference>
<sequence length="221" mass="25008">MSNDKTNTIDTNPSDTAMSDPNPDSTQKKTTRYELLTKLIDMTLSRSRSSLNMDQMVRDTYGSDASIFGGQEILEGIVDNMLDKMEDTVKERINQHMEKLGVKTRLDEIEDIIHELEEEARRQQQSEQDDIDSARQAFDQAVLPEGVNLGKAIHYVAYQKKLEHKEQLAKALQDMEDEIAALKNQQEEAESKVRKNSQKLQQVAQTLEKSADVCSMVTAAS</sequence>
<protein>
    <submittedName>
        <fullName evidence="12">Uncharacterized protein</fullName>
    </submittedName>
</protein>
<dbReference type="AlphaFoldDB" id="A0AAD2PUY8"/>
<evidence type="ECO:0000256" key="3">
    <source>
        <dbReference type="ARBA" id="ARBA00022454"/>
    </source>
</evidence>
<evidence type="ECO:0000256" key="6">
    <source>
        <dbReference type="ARBA" id="ARBA00022838"/>
    </source>
</evidence>
<evidence type="ECO:0000256" key="9">
    <source>
        <dbReference type="ARBA" id="ARBA00023328"/>
    </source>
</evidence>
<comment type="caution">
    <text evidence="12">The sequence shown here is derived from an EMBL/GenBank/DDBJ whole genome shotgun (WGS) entry which is preliminary data.</text>
</comment>
<evidence type="ECO:0000256" key="7">
    <source>
        <dbReference type="ARBA" id="ARBA00023242"/>
    </source>
</evidence>
<dbReference type="Pfam" id="PF03980">
    <property type="entry name" value="Nnf1"/>
    <property type="match status" value="1"/>
</dbReference>
<keyword evidence="9" id="KW-0137">Centromere</keyword>
<dbReference type="EMBL" id="CAKOGP040001825">
    <property type="protein sequence ID" value="CAJ1953404.1"/>
    <property type="molecule type" value="Genomic_DNA"/>
</dbReference>
<feature type="compositionally biased region" description="Polar residues" evidence="11">
    <location>
        <begin position="1"/>
        <end position="25"/>
    </location>
</feature>
<keyword evidence="13" id="KW-1185">Reference proteome</keyword>
<dbReference type="GO" id="GO:0000444">
    <property type="term" value="C:MIS12/MIND type complex"/>
    <property type="evidence" value="ECO:0007669"/>
    <property type="project" value="InterPro"/>
</dbReference>
<keyword evidence="3" id="KW-0158">Chromosome</keyword>
<evidence type="ECO:0000256" key="1">
    <source>
        <dbReference type="ARBA" id="ARBA00004123"/>
    </source>
</evidence>
<comment type="subcellular location">
    <subcellularLocation>
        <location evidence="2">Chromosome</location>
        <location evidence="2">Centromere</location>
        <location evidence="2">Kinetochore</location>
    </subcellularLocation>
    <subcellularLocation>
        <location evidence="1">Nucleus</location>
    </subcellularLocation>
</comment>
<evidence type="ECO:0000256" key="5">
    <source>
        <dbReference type="ARBA" id="ARBA00022776"/>
    </source>
</evidence>
<keyword evidence="8" id="KW-0131">Cell cycle</keyword>
<proteinExistence type="predicted"/>
<organism evidence="12 13">
    <name type="scientific">Cylindrotheca closterium</name>
    <dbReference type="NCBI Taxonomy" id="2856"/>
    <lineage>
        <taxon>Eukaryota</taxon>
        <taxon>Sar</taxon>
        <taxon>Stramenopiles</taxon>
        <taxon>Ochrophyta</taxon>
        <taxon>Bacillariophyta</taxon>
        <taxon>Bacillariophyceae</taxon>
        <taxon>Bacillariophycidae</taxon>
        <taxon>Bacillariales</taxon>
        <taxon>Bacillariaceae</taxon>
        <taxon>Cylindrotheca</taxon>
    </lineage>
</organism>
<accession>A0AAD2PUY8</accession>
<dbReference type="Proteomes" id="UP001295423">
    <property type="component" value="Unassembled WGS sequence"/>
</dbReference>
<reference evidence="12" key="1">
    <citation type="submission" date="2023-08" db="EMBL/GenBank/DDBJ databases">
        <authorList>
            <person name="Audoor S."/>
            <person name="Bilcke G."/>
        </authorList>
    </citation>
    <scope>NUCLEOTIDE SEQUENCE</scope>
</reference>
<evidence type="ECO:0000256" key="11">
    <source>
        <dbReference type="SAM" id="MobiDB-lite"/>
    </source>
</evidence>
<name>A0AAD2PUY8_9STRA</name>
<evidence type="ECO:0000256" key="8">
    <source>
        <dbReference type="ARBA" id="ARBA00023306"/>
    </source>
</evidence>
<dbReference type="GO" id="GO:0007059">
    <property type="term" value="P:chromosome segregation"/>
    <property type="evidence" value="ECO:0007669"/>
    <property type="project" value="TreeGrafter"/>
</dbReference>
<dbReference type="GO" id="GO:0005634">
    <property type="term" value="C:nucleus"/>
    <property type="evidence" value="ECO:0007669"/>
    <property type="project" value="UniProtKB-SubCell"/>
</dbReference>
<keyword evidence="10" id="KW-0175">Coiled coil</keyword>
<dbReference type="GO" id="GO:0051301">
    <property type="term" value="P:cell division"/>
    <property type="evidence" value="ECO:0007669"/>
    <property type="project" value="UniProtKB-KW"/>
</dbReference>
<keyword evidence="5" id="KW-0498">Mitosis</keyword>
<feature type="coiled-coil region" evidence="10">
    <location>
        <begin position="99"/>
        <end position="202"/>
    </location>
</feature>
<dbReference type="PANTHER" id="PTHR15459:SF3">
    <property type="entry name" value="POLYAMINE-MODULATED FACTOR 1"/>
    <property type="match status" value="1"/>
</dbReference>
<dbReference type="PANTHER" id="PTHR15459">
    <property type="entry name" value="POLYAMINE-MODULATED FACTOR 1"/>
    <property type="match status" value="1"/>
</dbReference>
<evidence type="ECO:0000256" key="4">
    <source>
        <dbReference type="ARBA" id="ARBA00022618"/>
    </source>
</evidence>